<feature type="compositionally biased region" description="Basic residues" evidence="5">
    <location>
        <begin position="315"/>
        <end position="328"/>
    </location>
</feature>
<name>A0A165BCI7_EXIGL</name>
<keyword evidence="4 6" id="KW-0472">Membrane</keyword>
<keyword evidence="9" id="KW-1185">Reference proteome</keyword>
<keyword evidence="3 6" id="KW-1133">Transmembrane helix</keyword>
<proteinExistence type="predicted"/>
<feature type="transmembrane region" description="Helical" evidence="6">
    <location>
        <begin position="458"/>
        <end position="481"/>
    </location>
</feature>
<feature type="transmembrane region" description="Helical" evidence="6">
    <location>
        <begin position="402"/>
        <end position="422"/>
    </location>
</feature>
<evidence type="ECO:0000256" key="5">
    <source>
        <dbReference type="SAM" id="MobiDB-lite"/>
    </source>
</evidence>
<dbReference type="OrthoDB" id="410267at2759"/>
<dbReference type="EMBL" id="KV426496">
    <property type="protein sequence ID" value="KZV80321.1"/>
    <property type="molecule type" value="Genomic_DNA"/>
</dbReference>
<evidence type="ECO:0000313" key="8">
    <source>
        <dbReference type="EMBL" id="KZV80321.1"/>
    </source>
</evidence>
<dbReference type="InterPro" id="IPR010658">
    <property type="entry name" value="Nodulin-like"/>
</dbReference>
<feature type="transmembrane region" description="Helical" evidence="6">
    <location>
        <begin position="591"/>
        <end position="610"/>
    </location>
</feature>
<evidence type="ECO:0000259" key="7">
    <source>
        <dbReference type="Pfam" id="PF06813"/>
    </source>
</evidence>
<dbReference type="PANTHER" id="PTHR21576:SF160">
    <property type="entry name" value="NODULIN-LIKE DOMAIN-CONTAINING PROTEIN"/>
    <property type="match status" value="1"/>
</dbReference>
<dbReference type="AlphaFoldDB" id="A0A165BCI7"/>
<evidence type="ECO:0000256" key="6">
    <source>
        <dbReference type="SAM" id="Phobius"/>
    </source>
</evidence>
<sequence length="626" mass="66881">MSQPRSLGVARQVTLWCSFLIALSAGTNYGFSAYAPQLGAQLRITHTQLNLIGSAGNMGVYTSGPFWGKLVDSRGPRILFVSAMFLLAIGYFGIRAFYDGVFDFLSPDGMSWFAFTLIVIFSICSGLGGNAGLTAAVNATAKSFPDTLRATATGLVLSGFGLSAFLFSTIAHTVFPGDTSSFLLLLALGTSIPMLVGVLFVRPIPLVPQTQENLDAVNERLLATDAAGEEHLDDAYAPIVVGGVFENVDAEESATPLLASESSSLYDSERASFIDDDDASDNGTVTPKRNDTTTHLQFPNAPSTTSISGGGRSQSRNRRSRTRSKMRGHGQGEHGDVYGKALFRKTEFWILFAIMSLLSGTGLMWINNVGSVAQALYAHAHPLTFDTPAGEEAASKLQATNVSFTSIGNCLGRILIGVLADIGRNRWGVSRPTFLCLVAAAFIASQIFAAHIDDPENLWMASGVLGLAYGGLFGLCPVIIIEWFGLGHFSQNWGFTSLSPFVGGNIFSLAFGRNLDAHAPHPEESLNASLSTLSTLSPPLANVSSLLKGVPIEPQRRSLLYALVTARGGLGNKPDASHQCMDGLLCYVDSLHLTTVACVAAFGLSVWAALRDRRRRLARAQRHTRV</sequence>
<dbReference type="Pfam" id="PF06813">
    <property type="entry name" value="Nodulin-like"/>
    <property type="match status" value="1"/>
</dbReference>
<dbReference type="SUPFAM" id="SSF103473">
    <property type="entry name" value="MFS general substrate transporter"/>
    <property type="match status" value="1"/>
</dbReference>
<protein>
    <submittedName>
        <fullName evidence="8">MFS general substrate transporter</fullName>
    </submittedName>
</protein>
<reference evidence="8 9" key="1">
    <citation type="journal article" date="2016" name="Mol. Biol. Evol.">
        <title>Comparative Genomics of Early-Diverging Mushroom-Forming Fungi Provides Insights into the Origins of Lignocellulose Decay Capabilities.</title>
        <authorList>
            <person name="Nagy L.G."/>
            <person name="Riley R."/>
            <person name="Tritt A."/>
            <person name="Adam C."/>
            <person name="Daum C."/>
            <person name="Floudas D."/>
            <person name="Sun H."/>
            <person name="Yadav J.S."/>
            <person name="Pangilinan J."/>
            <person name="Larsson K.H."/>
            <person name="Matsuura K."/>
            <person name="Barry K."/>
            <person name="Labutti K."/>
            <person name="Kuo R."/>
            <person name="Ohm R.A."/>
            <person name="Bhattacharya S.S."/>
            <person name="Shirouzu T."/>
            <person name="Yoshinaga Y."/>
            <person name="Martin F.M."/>
            <person name="Grigoriev I.V."/>
            <person name="Hibbett D.S."/>
        </authorList>
    </citation>
    <scope>NUCLEOTIDE SEQUENCE [LARGE SCALE GENOMIC DNA]</scope>
    <source>
        <strain evidence="8 9">HHB12029</strain>
    </source>
</reference>
<dbReference type="PANTHER" id="PTHR21576">
    <property type="entry name" value="UNCHARACTERIZED NODULIN-LIKE PROTEIN"/>
    <property type="match status" value="1"/>
</dbReference>
<evidence type="ECO:0000256" key="4">
    <source>
        <dbReference type="ARBA" id="ARBA00023136"/>
    </source>
</evidence>
<dbReference type="Gene3D" id="1.20.1250.20">
    <property type="entry name" value="MFS general substrate transporter like domains"/>
    <property type="match status" value="2"/>
</dbReference>
<dbReference type="STRING" id="1314781.A0A165BCI7"/>
<feature type="transmembrane region" description="Helical" evidence="6">
    <location>
        <begin position="110"/>
        <end position="133"/>
    </location>
</feature>
<feature type="transmembrane region" description="Helical" evidence="6">
    <location>
        <begin position="493"/>
        <end position="512"/>
    </location>
</feature>
<evidence type="ECO:0000256" key="1">
    <source>
        <dbReference type="ARBA" id="ARBA00004141"/>
    </source>
</evidence>
<feature type="transmembrane region" description="Helical" evidence="6">
    <location>
        <begin position="78"/>
        <end position="98"/>
    </location>
</feature>
<feature type="compositionally biased region" description="Polar residues" evidence="5">
    <location>
        <begin position="281"/>
        <end position="302"/>
    </location>
</feature>
<keyword evidence="2 6" id="KW-0812">Transmembrane</keyword>
<feature type="transmembrane region" description="Helical" evidence="6">
    <location>
        <begin position="181"/>
        <end position="201"/>
    </location>
</feature>
<feature type="transmembrane region" description="Helical" evidence="6">
    <location>
        <begin position="348"/>
        <end position="366"/>
    </location>
</feature>
<dbReference type="InterPro" id="IPR036259">
    <property type="entry name" value="MFS_trans_sf"/>
</dbReference>
<dbReference type="GO" id="GO:0000329">
    <property type="term" value="C:fungal-type vacuole membrane"/>
    <property type="evidence" value="ECO:0007669"/>
    <property type="project" value="TreeGrafter"/>
</dbReference>
<evidence type="ECO:0000256" key="3">
    <source>
        <dbReference type="ARBA" id="ARBA00022989"/>
    </source>
</evidence>
<feature type="region of interest" description="Disordered" evidence="5">
    <location>
        <begin position="274"/>
        <end position="333"/>
    </location>
</feature>
<gene>
    <name evidence="8" type="ORF">EXIGLDRAFT_733253</name>
</gene>
<evidence type="ECO:0000313" key="9">
    <source>
        <dbReference type="Proteomes" id="UP000077266"/>
    </source>
</evidence>
<organism evidence="8 9">
    <name type="scientific">Exidia glandulosa HHB12029</name>
    <dbReference type="NCBI Taxonomy" id="1314781"/>
    <lineage>
        <taxon>Eukaryota</taxon>
        <taxon>Fungi</taxon>
        <taxon>Dikarya</taxon>
        <taxon>Basidiomycota</taxon>
        <taxon>Agaricomycotina</taxon>
        <taxon>Agaricomycetes</taxon>
        <taxon>Auriculariales</taxon>
        <taxon>Exidiaceae</taxon>
        <taxon>Exidia</taxon>
    </lineage>
</organism>
<comment type="subcellular location">
    <subcellularLocation>
        <location evidence="1">Membrane</location>
        <topology evidence="1">Multi-pass membrane protein</topology>
    </subcellularLocation>
</comment>
<feature type="domain" description="Nodulin-like" evidence="7">
    <location>
        <begin position="13"/>
        <end position="213"/>
    </location>
</feature>
<accession>A0A165BCI7</accession>
<dbReference type="Proteomes" id="UP000077266">
    <property type="component" value="Unassembled WGS sequence"/>
</dbReference>
<feature type="transmembrane region" description="Helical" evidence="6">
    <location>
        <begin position="154"/>
        <end position="175"/>
    </location>
</feature>
<feature type="transmembrane region" description="Helical" evidence="6">
    <location>
        <begin position="434"/>
        <end position="452"/>
    </location>
</feature>
<dbReference type="InParanoid" id="A0A165BCI7"/>
<evidence type="ECO:0000256" key="2">
    <source>
        <dbReference type="ARBA" id="ARBA00022692"/>
    </source>
</evidence>